<evidence type="ECO:0000313" key="2">
    <source>
        <dbReference type="Proteomes" id="UP001148932"/>
    </source>
</evidence>
<proteinExistence type="predicted"/>
<dbReference type="Proteomes" id="UP001148932">
    <property type="component" value="Unassembled WGS sequence"/>
</dbReference>
<evidence type="ECO:0000313" key="1">
    <source>
        <dbReference type="EMBL" id="MDD2180508.1"/>
    </source>
</evidence>
<dbReference type="EMBL" id="JAPCKI010000023">
    <property type="protein sequence ID" value="MDD2180508.1"/>
    <property type="molecule type" value="Genomic_DNA"/>
</dbReference>
<protein>
    <recommendedName>
        <fullName evidence="3">Lipoprotein</fullName>
    </recommendedName>
</protein>
<reference evidence="1" key="1">
    <citation type="submission" date="2022-10" db="EMBL/GenBank/DDBJ databases">
        <title>Description of microaerobic benzene degrading bacteria.</title>
        <authorList>
            <person name="Bedics A."/>
            <person name="Tancsics A."/>
            <person name="Banerjee S."/>
        </authorList>
    </citation>
    <scope>NUCLEOTIDE SEQUENCE</scope>
    <source>
        <strain evidence="1">D2M1</strain>
    </source>
</reference>
<organism evidence="1 2">
    <name type="scientific">Acidovorax benzenivorans</name>
    <dbReference type="NCBI Taxonomy" id="2987520"/>
    <lineage>
        <taxon>Bacteria</taxon>
        <taxon>Pseudomonadati</taxon>
        <taxon>Pseudomonadota</taxon>
        <taxon>Betaproteobacteria</taxon>
        <taxon>Burkholderiales</taxon>
        <taxon>Comamonadaceae</taxon>
        <taxon>Acidovorax</taxon>
    </lineage>
</organism>
<name>A0ABT5S3H4_9BURK</name>
<accession>A0ABT5S3H4</accession>
<sequence>MKTRNYPLSLIPVAGIVATVALLTGCASTLDQAGLEQRTAQAIGRTAGQFTITDRQEETGGRINYTVNTRDGATYRCYLYGATGFQKAMSFGQTPHSDAICTAMVGSPGNSGNPAPAAAAEQRGRSAGKECNALLRTAGRC</sequence>
<keyword evidence="2" id="KW-1185">Reference proteome</keyword>
<dbReference type="RefSeq" id="WP_274114534.1">
    <property type="nucleotide sequence ID" value="NZ_JAPCKI010000023.1"/>
</dbReference>
<comment type="caution">
    <text evidence="1">The sequence shown here is derived from an EMBL/GenBank/DDBJ whole genome shotgun (WGS) entry which is preliminary data.</text>
</comment>
<evidence type="ECO:0008006" key="3">
    <source>
        <dbReference type="Google" id="ProtNLM"/>
    </source>
</evidence>
<gene>
    <name evidence="1" type="ORF">OIN59_23985</name>
</gene>
<dbReference type="PROSITE" id="PS51257">
    <property type="entry name" value="PROKAR_LIPOPROTEIN"/>
    <property type="match status" value="1"/>
</dbReference>